<feature type="non-terminal residue" evidence="1">
    <location>
        <position position="51"/>
    </location>
</feature>
<proteinExistence type="predicted"/>
<name>A0AAE0CPD9_9ROSI</name>
<organism evidence="1 2">
    <name type="scientific">Dipteronia dyeriana</name>
    <dbReference type="NCBI Taxonomy" id="168575"/>
    <lineage>
        <taxon>Eukaryota</taxon>
        <taxon>Viridiplantae</taxon>
        <taxon>Streptophyta</taxon>
        <taxon>Embryophyta</taxon>
        <taxon>Tracheophyta</taxon>
        <taxon>Spermatophyta</taxon>
        <taxon>Magnoliopsida</taxon>
        <taxon>eudicotyledons</taxon>
        <taxon>Gunneridae</taxon>
        <taxon>Pentapetalae</taxon>
        <taxon>rosids</taxon>
        <taxon>malvids</taxon>
        <taxon>Sapindales</taxon>
        <taxon>Sapindaceae</taxon>
        <taxon>Hippocastanoideae</taxon>
        <taxon>Acereae</taxon>
        <taxon>Dipteronia</taxon>
    </lineage>
</organism>
<gene>
    <name evidence="1" type="ORF">Ddye_005193</name>
</gene>
<evidence type="ECO:0000313" key="1">
    <source>
        <dbReference type="EMBL" id="KAK2658660.1"/>
    </source>
</evidence>
<dbReference type="Proteomes" id="UP001280121">
    <property type="component" value="Unassembled WGS sequence"/>
</dbReference>
<reference evidence="1" key="1">
    <citation type="journal article" date="2023" name="Plant J.">
        <title>Genome sequences and population genomics provide insights into the demographic history, inbreeding, and mutation load of two 'living fossil' tree species of Dipteronia.</title>
        <authorList>
            <person name="Feng Y."/>
            <person name="Comes H.P."/>
            <person name="Chen J."/>
            <person name="Zhu S."/>
            <person name="Lu R."/>
            <person name="Zhang X."/>
            <person name="Li P."/>
            <person name="Qiu J."/>
            <person name="Olsen K.M."/>
            <person name="Qiu Y."/>
        </authorList>
    </citation>
    <scope>NUCLEOTIDE SEQUENCE</scope>
    <source>
        <strain evidence="1">KIB01</strain>
    </source>
</reference>
<accession>A0AAE0CPD9</accession>
<protein>
    <submittedName>
        <fullName evidence="1">Uncharacterized protein</fullName>
    </submittedName>
</protein>
<keyword evidence="2" id="KW-1185">Reference proteome</keyword>
<dbReference type="EMBL" id="JANJYI010000002">
    <property type="protein sequence ID" value="KAK2658660.1"/>
    <property type="molecule type" value="Genomic_DNA"/>
</dbReference>
<comment type="caution">
    <text evidence="1">The sequence shown here is derived from an EMBL/GenBank/DDBJ whole genome shotgun (WGS) entry which is preliminary data.</text>
</comment>
<sequence length="51" mass="6137">MGYWCWIVHLYYTIDDGINATEQDRSTAMIIIRHQLKKDLKAQYLTITYLE</sequence>
<dbReference type="AlphaFoldDB" id="A0AAE0CPD9"/>
<evidence type="ECO:0000313" key="2">
    <source>
        <dbReference type="Proteomes" id="UP001280121"/>
    </source>
</evidence>